<reference evidence="1" key="1">
    <citation type="journal article" date="2014" name="Front. Microbiol.">
        <title>High frequency of phylogenetically diverse reductive dehalogenase-homologous genes in deep subseafloor sedimentary metagenomes.</title>
        <authorList>
            <person name="Kawai M."/>
            <person name="Futagami T."/>
            <person name="Toyoda A."/>
            <person name="Takaki Y."/>
            <person name="Nishi S."/>
            <person name="Hori S."/>
            <person name="Arai W."/>
            <person name="Tsubouchi T."/>
            <person name="Morono Y."/>
            <person name="Uchiyama I."/>
            <person name="Ito T."/>
            <person name="Fujiyama A."/>
            <person name="Inagaki F."/>
            <person name="Takami H."/>
        </authorList>
    </citation>
    <scope>NUCLEOTIDE SEQUENCE</scope>
    <source>
        <strain evidence="1">Expedition CK06-06</strain>
    </source>
</reference>
<name>X1UHA8_9ZZZZ</name>
<sequence length="69" mass="7444">MRFLSRSQVQHYMRSTAGAVIRPTASAFFDTLKVGLMPTERIAISPITDVGLGLESQGTDTPYTPDSGV</sequence>
<protein>
    <submittedName>
        <fullName evidence="1">Uncharacterized protein</fullName>
    </submittedName>
</protein>
<gene>
    <name evidence="1" type="ORF">S12H4_60922</name>
</gene>
<organism evidence="1">
    <name type="scientific">marine sediment metagenome</name>
    <dbReference type="NCBI Taxonomy" id="412755"/>
    <lineage>
        <taxon>unclassified sequences</taxon>
        <taxon>metagenomes</taxon>
        <taxon>ecological metagenomes</taxon>
    </lineage>
</organism>
<feature type="non-terminal residue" evidence="1">
    <location>
        <position position="69"/>
    </location>
</feature>
<proteinExistence type="predicted"/>
<accession>X1UHA8</accession>
<evidence type="ECO:0000313" key="1">
    <source>
        <dbReference type="EMBL" id="GAJ16924.1"/>
    </source>
</evidence>
<dbReference type="AlphaFoldDB" id="X1UHA8"/>
<comment type="caution">
    <text evidence="1">The sequence shown here is derived from an EMBL/GenBank/DDBJ whole genome shotgun (WGS) entry which is preliminary data.</text>
</comment>
<dbReference type="EMBL" id="BARW01040245">
    <property type="protein sequence ID" value="GAJ16924.1"/>
    <property type="molecule type" value="Genomic_DNA"/>
</dbReference>